<comment type="caution">
    <text evidence="1">The sequence shown here is derived from an EMBL/GenBank/DDBJ whole genome shotgun (WGS) entry which is preliminary data.</text>
</comment>
<evidence type="ECO:0000313" key="2">
    <source>
        <dbReference type="Proteomes" id="UP000646053"/>
    </source>
</evidence>
<protein>
    <submittedName>
        <fullName evidence="1">AraC family transcriptional regulator</fullName>
    </submittedName>
</protein>
<dbReference type="InterPro" id="IPR053142">
    <property type="entry name" value="PchR_regulatory_protein"/>
</dbReference>
<dbReference type="AlphaFoldDB" id="A0A8J7Z8R5"/>
<name>A0A8J7Z8R5_9CYAN</name>
<evidence type="ECO:0000313" key="1">
    <source>
        <dbReference type="EMBL" id="NDJ20021.1"/>
    </source>
</evidence>
<dbReference type="PANTHER" id="PTHR47893">
    <property type="entry name" value="REGULATORY PROTEIN PCHR"/>
    <property type="match status" value="1"/>
</dbReference>
<feature type="non-terminal residue" evidence="1">
    <location>
        <position position="246"/>
    </location>
</feature>
<reference evidence="1" key="1">
    <citation type="submission" date="2019-12" db="EMBL/GenBank/DDBJ databases">
        <title>High-Quality draft genome sequences of three cyanobacteria isolated from the limestone walls of the Old Cathedral of Coimbra.</title>
        <authorList>
            <person name="Tiago I."/>
            <person name="Soares F."/>
            <person name="Portugal A."/>
        </authorList>
    </citation>
    <scope>NUCLEOTIDE SEQUENCE</scope>
    <source>
        <strain evidence="1">A</strain>
    </source>
</reference>
<dbReference type="Proteomes" id="UP000646053">
    <property type="component" value="Unassembled WGS sequence"/>
</dbReference>
<proteinExistence type="predicted"/>
<dbReference type="RefSeq" id="WP_162425544.1">
    <property type="nucleotide sequence ID" value="NZ_WVIE01000057.1"/>
</dbReference>
<dbReference type="EMBL" id="WVIE01000057">
    <property type="protein sequence ID" value="NDJ20021.1"/>
    <property type="molecule type" value="Genomic_DNA"/>
</dbReference>
<accession>A0A8J7Z8R5</accession>
<keyword evidence="2" id="KW-1185">Reference proteome</keyword>
<sequence>MTLELTAQAEAELWRETEQQYPPVTSLDRVETIYTVPPLMGSGMRRDSELYPGLELSIYHQTLHDVRAQVLQNPHPVQFMVHLSGVSDSGNLPWIDAEQGYVGGSGIQQSHAVFMPQSQPQIGVSIHMEPELLYRFFAEPSGELPLELQPLVQGEDWQRTFSPKTTAGIRTVVQQIIECPFVGTVKRMYWQSKVMELMTLQIAGIGVEEPSIERCFKPQTIERIRFAAEILRSHLEEPPSQLELAQ</sequence>
<gene>
    <name evidence="1" type="ORF">GS601_22535</name>
</gene>
<organism evidence="1 2">
    <name type="scientific">Myxacorys almedinensis A</name>
    <dbReference type="NCBI Taxonomy" id="2690445"/>
    <lineage>
        <taxon>Bacteria</taxon>
        <taxon>Bacillati</taxon>
        <taxon>Cyanobacteriota</taxon>
        <taxon>Cyanophyceae</taxon>
        <taxon>Leptolyngbyales</taxon>
        <taxon>Leptolyngbyaceae</taxon>
        <taxon>Myxacorys</taxon>
        <taxon>Myxacorys almedinensis</taxon>
    </lineage>
</organism>
<dbReference type="PANTHER" id="PTHR47893:SF1">
    <property type="entry name" value="REGULATORY PROTEIN PCHR"/>
    <property type="match status" value="1"/>
</dbReference>